<dbReference type="Pfam" id="PF00501">
    <property type="entry name" value="AMP-binding"/>
    <property type="match status" value="1"/>
</dbReference>
<dbReference type="InterPro" id="IPR036736">
    <property type="entry name" value="ACP-like_sf"/>
</dbReference>
<dbReference type="InterPro" id="IPR020459">
    <property type="entry name" value="AMP-binding"/>
</dbReference>
<evidence type="ECO:0000259" key="3">
    <source>
        <dbReference type="PROSITE" id="PS50075"/>
    </source>
</evidence>
<dbReference type="GO" id="GO:0031177">
    <property type="term" value="F:phosphopantetheine binding"/>
    <property type="evidence" value="ECO:0007669"/>
    <property type="project" value="TreeGrafter"/>
</dbReference>
<dbReference type="InterPro" id="IPR009081">
    <property type="entry name" value="PP-bd_ACP"/>
</dbReference>
<evidence type="ECO:0000256" key="1">
    <source>
        <dbReference type="ARBA" id="ARBA00022450"/>
    </source>
</evidence>
<organism evidence="4 5">
    <name type="scientific">Nonomuraea mesophila</name>
    <dbReference type="NCBI Taxonomy" id="2530382"/>
    <lineage>
        <taxon>Bacteria</taxon>
        <taxon>Bacillati</taxon>
        <taxon>Actinomycetota</taxon>
        <taxon>Actinomycetes</taxon>
        <taxon>Streptosporangiales</taxon>
        <taxon>Streptosporangiaceae</taxon>
        <taxon>Nonomuraea</taxon>
    </lineage>
</organism>
<dbReference type="EMBL" id="SMLD01000075">
    <property type="protein sequence ID" value="TDE43728.1"/>
    <property type="molecule type" value="Genomic_DNA"/>
</dbReference>
<name>A0A4R5F7X7_9ACTN</name>
<accession>A0A4R5F7X7</accession>
<protein>
    <submittedName>
        <fullName evidence="4">Amino acid adenylation domain-containing protein</fullName>
    </submittedName>
</protein>
<dbReference type="InterPro" id="IPR045851">
    <property type="entry name" value="AMP-bd_C_sf"/>
</dbReference>
<proteinExistence type="predicted"/>
<dbReference type="CDD" id="cd17643">
    <property type="entry name" value="A_NRPS_Cytc1-like"/>
    <property type="match status" value="1"/>
</dbReference>
<dbReference type="GO" id="GO:0005829">
    <property type="term" value="C:cytosol"/>
    <property type="evidence" value="ECO:0007669"/>
    <property type="project" value="TreeGrafter"/>
</dbReference>
<feature type="domain" description="Carrier" evidence="3">
    <location>
        <begin position="859"/>
        <end position="932"/>
    </location>
</feature>
<keyword evidence="5" id="KW-1185">Reference proteome</keyword>
<dbReference type="InterPro" id="IPR006162">
    <property type="entry name" value="Ppantetheine_attach_site"/>
</dbReference>
<dbReference type="InterPro" id="IPR010071">
    <property type="entry name" value="AA_adenyl_dom"/>
</dbReference>
<evidence type="ECO:0000256" key="2">
    <source>
        <dbReference type="ARBA" id="ARBA00022553"/>
    </source>
</evidence>
<dbReference type="FunFam" id="3.40.50.12780:FF:000012">
    <property type="entry name" value="Non-ribosomal peptide synthetase"/>
    <property type="match status" value="1"/>
</dbReference>
<dbReference type="SUPFAM" id="SSF56801">
    <property type="entry name" value="Acetyl-CoA synthetase-like"/>
    <property type="match status" value="1"/>
</dbReference>
<dbReference type="Gene3D" id="1.10.1200.10">
    <property type="entry name" value="ACP-like"/>
    <property type="match status" value="1"/>
</dbReference>
<dbReference type="PROSITE" id="PS00455">
    <property type="entry name" value="AMP_BINDING"/>
    <property type="match status" value="1"/>
</dbReference>
<gene>
    <name evidence="4" type="ORF">E1295_25900</name>
</gene>
<dbReference type="FunFam" id="3.40.50.980:FF:000002">
    <property type="entry name" value="Enterobactin synthetase component F"/>
    <property type="match status" value="1"/>
</dbReference>
<dbReference type="SUPFAM" id="SSF47336">
    <property type="entry name" value="ACP-like"/>
    <property type="match status" value="1"/>
</dbReference>
<dbReference type="InterPro" id="IPR000873">
    <property type="entry name" value="AMP-dep_synth/lig_dom"/>
</dbReference>
<dbReference type="PRINTS" id="PR00154">
    <property type="entry name" value="AMPBINDING"/>
</dbReference>
<keyword evidence="2" id="KW-0597">Phosphoprotein</keyword>
<dbReference type="Gene3D" id="3.30.300.30">
    <property type="match status" value="1"/>
</dbReference>
<dbReference type="PANTHER" id="PTHR45527:SF1">
    <property type="entry name" value="FATTY ACID SYNTHASE"/>
    <property type="match status" value="1"/>
</dbReference>
<dbReference type="Gene3D" id="3.40.50.12780">
    <property type="entry name" value="N-terminal domain of ligase-like"/>
    <property type="match status" value="1"/>
</dbReference>
<dbReference type="InterPro" id="IPR042099">
    <property type="entry name" value="ANL_N_sf"/>
</dbReference>
<keyword evidence="1" id="KW-0596">Phosphopantetheine</keyword>
<reference evidence="4 5" key="1">
    <citation type="submission" date="2019-03" db="EMBL/GenBank/DDBJ databases">
        <title>Draft genome sequences of novel Actinobacteria.</title>
        <authorList>
            <person name="Sahin N."/>
            <person name="Ay H."/>
            <person name="Saygin H."/>
        </authorList>
    </citation>
    <scope>NUCLEOTIDE SEQUENCE [LARGE SCALE GENOMIC DNA]</scope>
    <source>
        <strain evidence="4 5">6K102</strain>
    </source>
</reference>
<dbReference type="PROSITE" id="PS50075">
    <property type="entry name" value="CARRIER"/>
    <property type="match status" value="1"/>
</dbReference>
<dbReference type="Gene3D" id="3.30.559.30">
    <property type="entry name" value="Nonribosomal peptide synthetase, condensation domain"/>
    <property type="match status" value="1"/>
</dbReference>
<dbReference type="GO" id="GO:0044550">
    <property type="term" value="P:secondary metabolite biosynthetic process"/>
    <property type="evidence" value="ECO:0007669"/>
    <property type="project" value="TreeGrafter"/>
</dbReference>
<evidence type="ECO:0000313" key="5">
    <source>
        <dbReference type="Proteomes" id="UP000295136"/>
    </source>
</evidence>
<dbReference type="PROSITE" id="PS00012">
    <property type="entry name" value="PHOSPHOPANTETHEINE"/>
    <property type="match status" value="1"/>
</dbReference>
<dbReference type="GO" id="GO:0043041">
    <property type="term" value="P:amino acid activation for nonribosomal peptide biosynthetic process"/>
    <property type="evidence" value="ECO:0007669"/>
    <property type="project" value="TreeGrafter"/>
</dbReference>
<dbReference type="SUPFAM" id="SSF52777">
    <property type="entry name" value="CoA-dependent acyltransferases"/>
    <property type="match status" value="1"/>
</dbReference>
<comment type="caution">
    <text evidence="4">The sequence shown here is derived from an EMBL/GenBank/DDBJ whole genome shotgun (WGS) entry which is preliminary data.</text>
</comment>
<dbReference type="PANTHER" id="PTHR45527">
    <property type="entry name" value="NONRIBOSOMAL PEPTIDE SYNTHETASE"/>
    <property type="match status" value="1"/>
</dbReference>
<dbReference type="Pfam" id="PF00550">
    <property type="entry name" value="PP-binding"/>
    <property type="match status" value="1"/>
</dbReference>
<dbReference type="InterPro" id="IPR020845">
    <property type="entry name" value="AMP-binding_CS"/>
</dbReference>
<dbReference type="NCBIfam" id="TIGR01733">
    <property type="entry name" value="AA-adenyl-dom"/>
    <property type="match status" value="1"/>
</dbReference>
<dbReference type="AlphaFoldDB" id="A0A4R5F7X7"/>
<dbReference type="Proteomes" id="UP000295136">
    <property type="component" value="Unassembled WGS sequence"/>
</dbReference>
<sequence>MARILDHAARHWWGEPARLWTERVPAAAGSAQAARALDAELFRPVRGLRVVLLDYADGAADLVLVAHRAWLDATSLRMVAEVLTERVPYERFHAGRAQVAAPDDELVKRWREADYSGAAVEWASGDVAAGERTGVVSVPVRDSAHLAARVAVAAALVLGRYEGRHCPVIGAVTGLPARPEEALGAFDAGTLLAVDLSGAATTGELVAGSARVLEGGGWCDARRYARLCAETGGRVLAGLLATATDEDVPCQTAPFPLTLVPRRDQDGSLLLDVRHRLGDVDGESARRFAVHVARAYERLAGDDDLAPADVDLLDEPERRHVTGLGRPDTPLGRRPERIEEIFAARAAERPEAVALTGEDRSLTYAELDALAGRRAAALRGRGVRAGDRVGLCLDRTPELVVTMLAVLKAGAVYVPMDPAYPAERLAYTAGDAALRVVVADRDFPAGDGLSVVSPERLADPDDGGVPRSGGADDAAYVIYTSGSTGRPKGVVVSHRNVVALLTATGDDLGLGPGDTWSNFHSSAFDFSVWEIWGALLTGGRLVMVPYWVSRSPEEFHELLTRERVTVLSQTPSAFAQLMEADRHRDERLAVRLTVFGGEPLDVRPLLGWFDRYPGCRLVNMYGITETTVHVTAQTVTRGDAIAGSRSVGRPLPGWHVYVLDERGRPVPVGAPGEIHVGGAGVATEYLGRPELTAERFVPDPFAGGRMYRSGDRGRLRADGRLEHLGRLDTQVKVRGFRIELDEIRNVLLDDPAVTSAAVVLRDGRPAAPGPAVGGAQADGEVQAVGDAQAVDHALARLDAYVTPADLDPAEVRRRAAKVLPDHMMPATVTALPALPLTANGKLDARALPEPASAPPAPAAPAEDFTRTLAAVWESVLDVPVGDDDNFFELGGNSLLAIRLAAAMRERDLPALPLRELYLHPTVRDLAQVLGHE</sequence>
<evidence type="ECO:0000313" key="4">
    <source>
        <dbReference type="EMBL" id="TDE43728.1"/>
    </source>
</evidence>